<evidence type="ECO:0000313" key="3">
    <source>
        <dbReference type="Proteomes" id="UP000076489"/>
    </source>
</evidence>
<protein>
    <recommendedName>
        <fullName evidence="1">Antitoxin Xre/MbcA/ParS-like toxin-binding domain-containing protein</fullName>
    </recommendedName>
</protein>
<dbReference type="OrthoDB" id="8909281at2"/>
<dbReference type="AlphaFoldDB" id="A0A166MLZ3"/>
<name>A0A166MLZ3_PSEFL</name>
<dbReference type="EMBL" id="LUKJ01000003">
    <property type="protein sequence ID" value="KZN15895.1"/>
    <property type="molecule type" value="Genomic_DNA"/>
</dbReference>
<proteinExistence type="predicted"/>
<dbReference type="Pfam" id="PF09722">
    <property type="entry name" value="Xre_MbcA_ParS_C"/>
    <property type="match status" value="1"/>
</dbReference>
<dbReference type="InterPro" id="IPR024467">
    <property type="entry name" value="Xre/MbcA/ParS-like_toxin-bd"/>
</dbReference>
<gene>
    <name evidence="2" type="ORF">A1D17_06865</name>
</gene>
<feature type="domain" description="Antitoxin Xre/MbcA/ParS-like toxin-binding" evidence="1">
    <location>
        <begin position="156"/>
        <end position="195"/>
    </location>
</feature>
<evidence type="ECO:0000313" key="2">
    <source>
        <dbReference type="EMBL" id="KZN15895.1"/>
    </source>
</evidence>
<sequence>MNNFIERLLAAQYRTLLFPKDFSGEATFGFECNDGWADVIEATLWLVQQRAKVSALDVKVTQAKEKFGQLRIYHSGGDESIGAAFDIAELVSGSVCEMCGMPGGLISVEGWLQARCGQHSGPEQIDRVENLKNDENYIASYVEAVDLILSFFGAGAVLWVQEERIAFAGRRPCEMLATEEGCQAIYLLLKRLEHGVGV</sequence>
<dbReference type="Proteomes" id="UP000076489">
    <property type="component" value="Unassembled WGS sequence"/>
</dbReference>
<organism evidence="2 3">
    <name type="scientific">Pseudomonas fluorescens</name>
    <dbReference type="NCBI Taxonomy" id="294"/>
    <lineage>
        <taxon>Bacteria</taxon>
        <taxon>Pseudomonadati</taxon>
        <taxon>Pseudomonadota</taxon>
        <taxon>Gammaproteobacteria</taxon>
        <taxon>Pseudomonadales</taxon>
        <taxon>Pseudomonadaceae</taxon>
        <taxon>Pseudomonas</taxon>
    </lineage>
</organism>
<reference evidence="2 3" key="2">
    <citation type="journal article" date="2018" name="Nature">
        <title>Mutant phenotypes for thousands of bacterial genes of unknown function.</title>
        <authorList>
            <person name="Price M.N."/>
            <person name="Wetmore K.M."/>
            <person name="Waters R.J."/>
            <person name="Callaghan M."/>
            <person name="Ray J."/>
            <person name="Liu H."/>
            <person name="Kuehl J.V."/>
            <person name="Melnyk R.A."/>
            <person name="Lamson J.S."/>
            <person name="Suh Y."/>
            <person name="Carlson H.K."/>
            <person name="Esquivel Z."/>
            <person name="Sadeeshkumar H."/>
            <person name="Chakraborty R."/>
            <person name="Zane G.M."/>
            <person name="Rubin B.E."/>
            <person name="Wall J.D."/>
            <person name="Visel A."/>
            <person name="Bristow J."/>
            <person name="Blow M.J."/>
            <person name="Arkin A.P."/>
            <person name="Deutschbauer A.M."/>
        </authorList>
    </citation>
    <scope>NUCLEOTIDE SEQUENCE [LARGE SCALE GENOMIC DNA]</scope>
    <source>
        <strain evidence="2 3">FW300-N1B4</strain>
    </source>
</reference>
<reference evidence="3" key="1">
    <citation type="submission" date="2016-03" db="EMBL/GenBank/DDBJ databases">
        <authorList>
            <person name="Ray J."/>
            <person name="Price M."/>
            <person name="Deutschbauer A."/>
        </authorList>
    </citation>
    <scope>NUCLEOTIDE SEQUENCE [LARGE SCALE GENOMIC DNA]</scope>
    <source>
        <strain evidence="3">FW300-N1B4</strain>
    </source>
</reference>
<comment type="caution">
    <text evidence="2">The sequence shown here is derived from an EMBL/GenBank/DDBJ whole genome shotgun (WGS) entry which is preliminary data.</text>
</comment>
<accession>A0A166MLZ3</accession>
<evidence type="ECO:0000259" key="1">
    <source>
        <dbReference type="Pfam" id="PF09722"/>
    </source>
</evidence>
<dbReference type="RefSeq" id="WP_063341179.1">
    <property type="nucleotide sequence ID" value="NZ_LUKJ01000003.1"/>
</dbReference>